<evidence type="ECO:0000256" key="7">
    <source>
        <dbReference type="ARBA" id="ARBA00023157"/>
    </source>
</evidence>
<keyword evidence="8" id="KW-0676">Redox-active center</keyword>
<comment type="subunit">
    <text evidence="2">Monomer.</text>
</comment>
<feature type="domain" description="Thioredoxin" evidence="14">
    <location>
        <begin position="134"/>
        <end position="285"/>
    </location>
</feature>
<gene>
    <name evidence="15" type="ORF">SAMN05444169_6191</name>
</gene>
<keyword evidence="5" id="KW-0049">Antioxidant</keyword>
<organism evidence="15 16">
    <name type="scientific">Bradyrhizobium erythrophlei</name>
    <dbReference type="NCBI Taxonomy" id="1437360"/>
    <lineage>
        <taxon>Bacteria</taxon>
        <taxon>Pseudomonadati</taxon>
        <taxon>Pseudomonadota</taxon>
        <taxon>Alphaproteobacteria</taxon>
        <taxon>Hyphomicrobiales</taxon>
        <taxon>Nitrobacteraceae</taxon>
        <taxon>Bradyrhizobium</taxon>
    </lineage>
</organism>
<dbReference type="FunFam" id="3.40.30.10:FF:000007">
    <property type="entry name" value="Thioredoxin-dependent thiol peroxidase"/>
    <property type="match status" value="1"/>
</dbReference>
<keyword evidence="4" id="KW-0575">Peroxidase</keyword>
<evidence type="ECO:0000313" key="15">
    <source>
        <dbReference type="EMBL" id="SHH18296.1"/>
    </source>
</evidence>
<dbReference type="InterPro" id="IPR036249">
    <property type="entry name" value="Thioredoxin-like_sf"/>
</dbReference>
<dbReference type="CDD" id="cd03017">
    <property type="entry name" value="PRX_BCP"/>
    <property type="match status" value="1"/>
</dbReference>
<sequence length="285" mass="29639">MSKKTRKKSPKAAPQKAASGKAARAQSAKSAKTQRTKSRQVKASESTKKAIKKTGDATRTASQKAPLKALKSAGSKPPAPKISAANTPAPKTAPAPRALAAAKAAPIKAKAASPAASKPPAQAIATPAAGKSGLVEGAKAPAFHLPRDGGGTVSLSDYAGKKLVLFFYPRADTPGCTKEAIDFTRLSAAFAEAETALLGVSADPPKAQEAFRDKHELATPLASDEQHQMLEAYGVWGEKSMYGRTFLGILRTTVLVGRDGRILKVWRNVRVDGHADEVLAAARGS</sequence>
<feature type="region of interest" description="Disordered" evidence="13">
    <location>
        <begin position="1"/>
        <end position="101"/>
    </location>
</feature>
<protein>
    <recommendedName>
        <fullName evidence="3">thioredoxin-dependent peroxiredoxin</fullName>
        <ecNumber evidence="3">1.11.1.24</ecNumber>
    </recommendedName>
    <alternativeName>
        <fullName evidence="9">Thioredoxin peroxidase</fullName>
    </alternativeName>
    <alternativeName>
        <fullName evidence="11">Thioredoxin-dependent peroxiredoxin Bcp</fullName>
    </alternativeName>
</protein>
<dbReference type="RefSeq" id="WP_079573959.1">
    <property type="nucleotide sequence ID" value="NZ_LT670818.1"/>
</dbReference>
<evidence type="ECO:0000256" key="4">
    <source>
        <dbReference type="ARBA" id="ARBA00022559"/>
    </source>
</evidence>
<evidence type="ECO:0000256" key="3">
    <source>
        <dbReference type="ARBA" id="ARBA00013017"/>
    </source>
</evidence>
<dbReference type="InterPro" id="IPR000866">
    <property type="entry name" value="AhpC/TSA"/>
</dbReference>
<dbReference type="EMBL" id="LT670818">
    <property type="protein sequence ID" value="SHH18296.1"/>
    <property type="molecule type" value="Genomic_DNA"/>
</dbReference>
<evidence type="ECO:0000259" key="14">
    <source>
        <dbReference type="PROSITE" id="PS51352"/>
    </source>
</evidence>
<dbReference type="AlphaFoldDB" id="A0A1M5QWN7"/>
<dbReference type="Gene3D" id="3.40.30.10">
    <property type="entry name" value="Glutaredoxin"/>
    <property type="match status" value="1"/>
</dbReference>
<comment type="similarity">
    <text evidence="10">Belongs to the peroxiredoxin family. BCP/PrxQ subfamily.</text>
</comment>
<dbReference type="InterPro" id="IPR013766">
    <property type="entry name" value="Thioredoxin_domain"/>
</dbReference>
<dbReference type="Proteomes" id="UP000190675">
    <property type="component" value="Chromosome I"/>
</dbReference>
<feature type="compositionally biased region" description="Basic and acidic residues" evidence="13">
    <location>
        <begin position="45"/>
        <end position="56"/>
    </location>
</feature>
<feature type="compositionally biased region" description="Low complexity" evidence="13">
    <location>
        <begin position="11"/>
        <end position="31"/>
    </location>
</feature>
<dbReference type="GO" id="GO:0005737">
    <property type="term" value="C:cytoplasm"/>
    <property type="evidence" value="ECO:0007669"/>
    <property type="project" value="TreeGrafter"/>
</dbReference>
<evidence type="ECO:0000256" key="9">
    <source>
        <dbReference type="ARBA" id="ARBA00032824"/>
    </source>
</evidence>
<proteinExistence type="inferred from homology"/>
<name>A0A1M5QWN7_9BRAD</name>
<dbReference type="InterPro" id="IPR050924">
    <property type="entry name" value="Peroxiredoxin_BCP/PrxQ"/>
</dbReference>
<comment type="function">
    <text evidence="1">Thiol-specific peroxidase that catalyzes the reduction of hydrogen peroxide and organic hydroperoxides to water and alcohols, respectively. Plays a role in cell protection against oxidative stress by detoxifying peroxides and as sensor of hydrogen peroxide-mediated signaling events.</text>
</comment>
<evidence type="ECO:0000256" key="13">
    <source>
        <dbReference type="SAM" id="MobiDB-lite"/>
    </source>
</evidence>
<dbReference type="GO" id="GO:0008379">
    <property type="term" value="F:thioredoxin peroxidase activity"/>
    <property type="evidence" value="ECO:0007669"/>
    <property type="project" value="TreeGrafter"/>
</dbReference>
<evidence type="ECO:0000256" key="8">
    <source>
        <dbReference type="ARBA" id="ARBA00023284"/>
    </source>
</evidence>
<dbReference type="EC" id="1.11.1.24" evidence="3"/>
<evidence type="ECO:0000256" key="10">
    <source>
        <dbReference type="ARBA" id="ARBA00038489"/>
    </source>
</evidence>
<keyword evidence="7" id="KW-1015">Disulfide bond</keyword>
<evidence type="ECO:0000256" key="5">
    <source>
        <dbReference type="ARBA" id="ARBA00022862"/>
    </source>
</evidence>
<dbReference type="PANTHER" id="PTHR42801:SF4">
    <property type="entry name" value="AHPC_TSA FAMILY PROTEIN"/>
    <property type="match status" value="1"/>
</dbReference>
<dbReference type="SUPFAM" id="SSF52833">
    <property type="entry name" value="Thioredoxin-like"/>
    <property type="match status" value="1"/>
</dbReference>
<dbReference type="PROSITE" id="PS51352">
    <property type="entry name" value="THIOREDOXIN_2"/>
    <property type="match status" value="1"/>
</dbReference>
<dbReference type="OrthoDB" id="9812811at2"/>
<evidence type="ECO:0000256" key="6">
    <source>
        <dbReference type="ARBA" id="ARBA00023002"/>
    </source>
</evidence>
<evidence type="ECO:0000256" key="2">
    <source>
        <dbReference type="ARBA" id="ARBA00011245"/>
    </source>
</evidence>
<dbReference type="GO" id="GO:0045454">
    <property type="term" value="P:cell redox homeostasis"/>
    <property type="evidence" value="ECO:0007669"/>
    <property type="project" value="TreeGrafter"/>
</dbReference>
<comment type="catalytic activity">
    <reaction evidence="12">
        <text>a hydroperoxide + [thioredoxin]-dithiol = an alcohol + [thioredoxin]-disulfide + H2O</text>
        <dbReference type="Rhea" id="RHEA:62620"/>
        <dbReference type="Rhea" id="RHEA-COMP:10698"/>
        <dbReference type="Rhea" id="RHEA-COMP:10700"/>
        <dbReference type="ChEBI" id="CHEBI:15377"/>
        <dbReference type="ChEBI" id="CHEBI:29950"/>
        <dbReference type="ChEBI" id="CHEBI:30879"/>
        <dbReference type="ChEBI" id="CHEBI:35924"/>
        <dbReference type="ChEBI" id="CHEBI:50058"/>
        <dbReference type="EC" id="1.11.1.24"/>
    </reaction>
</comment>
<keyword evidence="6" id="KW-0560">Oxidoreductase</keyword>
<feature type="compositionally biased region" description="Low complexity" evidence="13">
    <location>
        <begin position="84"/>
        <end position="101"/>
    </location>
</feature>
<evidence type="ECO:0000256" key="11">
    <source>
        <dbReference type="ARBA" id="ARBA00042639"/>
    </source>
</evidence>
<evidence type="ECO:0000256" key="12">
    <source>
        <dbReference type="ARBA" id="ARBA00049091"/>
    </source>
</evidence>
<evidence type="ECO:0000313" key="16">
    <source>
        <dbReference type="Proteomes" id="UP000190675"/>
    </source>
</evidence>
<dbReference type="Pfam" id="PF00578">
    <property type="entry name" value="AhpC-TSA"/>
    <property type="match status" value="1"/>
</dbReference>
<evidence type="ECO:0000256" key="1">
    <source>
        <dbReference type="ARBA" id="ARBA00003330"/>
    </source>
</evidence>
<dbReference type="GO" id="GO:0034599">
    <property type="term" value="P:cellular response to oxidative stress"/>
    <property type="evidence" value="ECO:0007669"/>
    <property type="project" value="TreeGrafter"/>
</dbReference>
<feature type="compositionally biased region" description="Basic residues" evidence="13">
    <location>
        <begin position="1"/>
        <end position="10"/>
    </location>
</feature>
<reference evidence="15 16" key="1">
    <citation type="submission" date="2016-11" db="EMBL/GenBank/DDBJ databases">
        <authorList>
            <person name="Jaros S."/>
            <person name="Januszkiewicz K."/>
            <person name="Wedrychowicz H."/>
        </authorList>
    </citation>
    <scope>NUCLEOTIDE SEQUENCE [LARGE SCALE GENOMIC DNA]</scope>
    <source>
        <strain evidence="15 16">GAS242</strain>
    </source>
</reference>
<dbReference type="PANTHER" id="PTHR42801">
    <property type="entry name" value="THIOREDOXIN-DEPENDENT PEROXIDE REDUCTASE"/>
    <property type="match status" value="1"/>
</dbReference>
<accession>A0A1M5QWN7</accession>